<accession>M0J192</accession>
<organism evidence="1 2">
    <name type="scientific">Haloarcula vallismortis ATCC 29715</name>
    <dbReference type="NCBI Taxonomy" id="662477"/>
    <lineage>
        <taxon>Archaea</taxon>
        <taxon>Methanobacteriati</taxon>
        <taxon>Methanobacteriota</taxon>
        <taxon>Stenosarchaea group</taxon>
        <taxon>Halobacteria</taxon>
        <taxon>Halobacteriales</taxon>
        <taxon>Haloarculaceae</taxon>
        <taxon>Haloarcula</taxon>
    </lineage>
</organism>
<protein>
    <submittedName>
        <fullName evidence="1">Uncharacterized protein</fullName>
    </submittedName>
</protein>
<reference evidence="1 2" key="1">
    <citation type="journal article" date="2014" name="PLoS Genet.">
        <title>Phylogenetically driven sequencing of extremely halophilic archaea reveals strategies for static and dynamic osmo-response.</title>
        <authorList>
            <person name="Becker E.A."/>
            <person name="Seitzer P.M."/>
            <person name="Tritt A."/>
            <person name="Larsen D."/>
            <person name="Krusor M."/>
            <person name="Yao A.I."/>
            <person name="Wu D."/>
            <person name="Madern D."/>
            <person name="Eisen J.A."/>
            <person name="Darling A.E."/>
            <person name="Facciotti M.T."/>
        </authorList>
    </citation>
    <scope>NUCLEOTIDE SEQUENCE [LARGE SCALE GENOMIC DNA]</scope>
    <source>
        <strain evidence="1 2">ATCC 29715</strain>
    </source>
</reference>
<evidence type="ECO:0000313" key="1">
    <source>
        <dbReference type="EMBL" id="EMA01799.1"/>
    </source>
</evidence>
<gene>
    <name evidence="1" type="ORF">C437_15306</name>
</gene>
<evidence type="ECO:0000313" key="2">
    <source>
        <dbReference type="Proteomes" id="UP000011534"/>
    </source>
</evidence>
<dbReference type="AlphaFoldDB" id="M0J192"/>
<proteinExistence type="predicted"/>
<keyword evidence="2" id="KW-1185">Reference proteome</keyword>
<name>M0J192_HALVA</name>
<comment type="caution">
    <text evidence="1">The sequence shown here is derived from an EMBL/GenBank/DDBJ whole genome shotgun (WGS) entry which is preliminary data.</text>
</comment>
<sequence length="83" mass="9035">MVRDLLLTVTHFDADSFRLRSRYLDQSAMFSAPDAAEMAARPVVVFEPVTVALPPGVADRFDQLDDVPLVALGPFDGELTAAE</sequence>
<dbReference type="Proteomes" id="UP000011534">
    <property type="component" value="Unassembled WGS sequence"/>
</dbReference>
<dbReference type="EMBL" id="AOLQ01000065">
    <property type="protein sequence ID" value="EMA01799.1"/>
    <property type="molecule type" value="Genomic_DNA"/>
</dbReference>